<dbReference type="GO" id="GO:1904680">
    <property type="term" value="F:peptide transmembrane transporter activity"/>
    <property type="evidence" value="ECO:0007669"/>
    <property type="project" value="TreeGrafter"/>
</dbReference>
<dbReference type="GO" id="GO:0043190">
    <property type="term" value="C:ATP-binding cassette (ABC) transporter complex"/>
    <property type="evidence" value="ECO:0007669"/>
    <property type="project" value="InterPro"/>
</dbReference>
<evidence type="ECO:0000256" key="4">
    <source>
        <dbReference type="ARBA" id="ARBA00022729"/>
    </source>
</evidence>
<evidence type="ECO:0000256" key="3">
    <source>
        <dbReference type="ARBA" id="ARBA00022448"/>
    </source>
</evidence>
<accession>A0A1H0ZYZ1</accession>
<dbReference type="Gene3D" id="3.40.190.10">
    <property type="entry name" value="Periplasmic binding protein-like II"/>
    <property type="match status" value="1"/>
</dbReference>
<dbReference type="RefSeq" id="WP_090800847.1">
    <property type="nucleotide sequence ID" value="NZ_FNKX01000001.1"/>
</dbReference>
<dbReference type="AlphaFoldDB" id="A0A1H0ZYZ1"/>
<dbReference type="InterPro" id="IPR030678">
    <property type="entry name" value="Peptide/Ni-bd"/>
</dbReference>
<evidence type="ECO:0000313" key="7">
    <source>
        <dbReference type="EMBL" id="SDQ32694.1"/>
    </source>
</evidence>
<dbReference type="GO" id="GO:0030288">
    <property type="term" value="C:outer membrane-bounded periplasmic space"/>
    <property type="evidence" value="ECO:0007669"/>
    <property type="project" value="TreeGrafter"/>
</dbReference>
<dbReference type="CDD" id="cd08504">
    <property type="entry name" value="PBP2_OppA"/>
    <property type="match status" value="1"/>
</dbReference>
<sequence>MKPIHATRAALAALALALLSPAHAVTIPPGVTLAATQELTRQTPVEAESIDPAHIESWAANTIGLDLFEGLTRIAADGAVVPGVAQSWSRSAPDTWIFKLRHNARWSNGEPVTAADFVYSWERVVDPKTGSKYTILVEFVKNAKAILAGKAPLSSLGVRAVDPYTVEVKTEDPTAFFPQLTAMSTMAPVNRATVAKYGDEWTRPGHMVSDGAYALSDWQPGNRLVMVKNDKYWDASQVAITKVTYLPIESDETAMRMYQAGQFDYTYSIPSGIYNHVSKQFGSELKTGMFIATYYYSLNNADPAFRDKRVREALSMVIDRNLLTSKLTASGELPLYGLIAKGTQGAAQFQPDWAAWPMAKRIETARDLLKQAGYSAAKPLTFTLTFNTNDLHKKVALFTTSEWRTKLGVNVKLENVENRVLLKMRHDGKVQASRDGWFVDYNDAMSFFDLIRCNSVQNDQHYCNPKVDALIDQANQQMDEAKRTAMLTQAHDIAMNDYPLIPMFQYSAVRLVKSYVGGYSPTNYVDQRQSQDMYIIKH</sequence>
<dbReference type="FunFam" id="3.90.76.10:FF:000001">
    <property type="entry name" value="Oligopeptide ABC transporter substrate-binding protein"/>
    <property type="match status" value="1"/>
</dbReference>
<keyword evidence="8" id="KW-1185">Reference proteome</keyword>
<dbReference type="PIRSF" id="PIRSF002741">
    <property type="entry name" value="MppA"/>
    <property type="match status" value="1"/>
</dbReference>
<dbReference type="InterPro" id="IPR000914">
    <property type="entry name" value="SBP_5_dom"/>
</dbReference>
<dbReference type="FunFam" id="3.10.105.10:FF:000001">
    <property type="entry name" value="Oligopeptide ABC transporter, oligopeptide-binding protein"/>
    <property type="match status" value="1"/>
</dbReference>
<dbReference type="Gene3D" id="3.90.76.10">
    <property type="entry name" value="Dipeptide-binding Protein, Domain 1"/>
    <property type="match status" value="1"/>
</dbReference>
<comment type="similarity">
    <text evidence="2">Belongs to the bacterial solute-binding protein 5 family.</text>
</comment>
<dbReference type="SUPFAM" id="SSF53850">
    <property type="entry name" value="Periplasmic binding protein-like II"/>
    <property type="match status" value="1"/>
</dbReference>
<evidence type="ECO:0000256" key="1">
    <source>
        <dbReference type="ARBA" id="ARBA00004196"/>
    </source>
</evidence>
<dbReference type="Gene3D" id="3.10.105.10">
    <property type="entry name" value="Dipeptide-binding Protein, Domain 3"/>
    <property type="match status" value="1"/>
</dbReference>
<organism evidence="7 8">
    <name type="scientific">Paraburkholderia tuberum</name>
    <dbReference type="NCBI Taxonomy" id="157910"/>
    <lineage>
        <taxon>Bacteria</taxon>
        <taxon>Pseudomonadati</taxon>
        <taxon>Pseudomonadota</taxon>
        <taxon>Betaproteobacteria</taxon>
        <taxon>Burkholderiales</taxon>
        <taxon>Burkholderiaceae</taxon>
        <taxon>Paraburkholderia</taxon>
    </lineage>
</organism>
<comment type="subcellular location">
    <subcellularLocation>
        <location evidence="1">Cell envelope</location>
    </subcellularLocation>
</comment>
<evidence type="ECO:0000256" key="2">
    <source>
        <dbReference type="ARBA" id="ARBA00005695"/>
    </source>
</evidence>
<dbReference type="GO" id="GO:0015833">
    <property type="term" value="P:peptide transport"/>
    <property type="evidence" value="ECO:0007669"/>
    <property type="project" value="TreeGrafter"/>
</dbReference>
<evidence type="ECO:0000313" key="8">
    <source>
        <dbReference type="Proteomes" id="UP000199365"/>
    </source>
</evidence>
<gene>
    <name evidence="7" type="ORF">SAMN05445850_0271</name>
</gene>
<name>A0A1H0ZYZ1_9BURK</name>
<feature type="domain" description="Solute-binding protein family 5" evidence="6">
    <location>
        <begin position="80"/>
        <end position="455"/>
    </location>
</feature>
<dbReference type="Pfam" id="PF00496">
    <property type="entry name" value="SBP_bac_5"/>
    <property type="match status" value="1"/>
</dbReference>
<feature type="signal peptide" evidence="5">
    <location>
        <begin position="1"/>
        <end position="24"/>
    </location>
</feature>
<evidence type="ECO:0000259" key="6">
    <source>
        <dbReference type="Pfam" id="PF00496"/>
    </source>
</evidence>
<feature type="chain" id="PRO_5011524235" evidence="5">
    <location>
        <begin position="25"/>
        <end position="538"/>
    </location>
</feature>
<reference evidence="8" key="1">
    <citation type="submission" date="2016-10" db="EMBL/GenBank/DDBJ databases">
        <authorList>
            <person name="Varghese N."/>
            <person name="Submissions S."/>
        </authorList>
    </citation>
    <scope>NUCLEOTIDE SEQUENCE [LARGE SCALE GENOMIC DNA]</scope>
    <source>
        <strain evidence="8">DUS833</strain>
    </source>
</reference>
<proteinExistence type="inferred from homology"/>
<dbReference type="EMBL" id="FNKX01000001">
    <property type="protein sequence ID" value="SDQ32694.1"/>
    <property type="molecule type" value="Genomic_DNA"/>
</dbReference>
<dbReference type="InterPro" id="IPR039424">
    <property type="entry name" value="SBP_5"/>
</dbReference>
<dbReference type="STRING" id="157910.SAMN05445850_0271"/>
<keyword evidence="3" id="KW-0813">Transport</keyword>
<protein>
    <submittedName>
        <fullName evidence="7">Oligopeptide transport system substrate-binding protein</fullName>
    </submittedName>
</protein>
<dbReference type="PANTHER" id="PTHR30290">
    <property type="entry name" value="PERIPLASMIC BINDING COMPONENT OF ABC TRANSPORTER"/>
    <property type="match status" value="1"/>
</dbReference>
<dbReference type="PANTHER" id="PTHR30290:SF10">
    <property type="entry name" value="PERIPLASMIC OLIGOPEPTIDE-BINDING PROTEIN-RELATED"/>
    <property type="match status" value="1"/>
</dbReference>
<evidence type="ECO:0000256" key="5">
    <source>
        <dbReference type="SAM" id="SignalP"/>
    </source>
</evidence>
<dbReference type="Proteomes" id="UP000199365">
    <property type="component" value="Unassembled WGS sequence"/>
</dbReference>
<keyword evidence="4 5" id="KW-0732">Signal</keyword>